<name>A0A0A9F7B1_ARUDO</name>
<dbReference type="AlphaFoldDB" id="A0A0A9F7B1"/>
<reference evidence="1" key="2">
    <citation type="journal article" date="2015" name="Data Brief">
        <title>Shoot transcriptome of the giant reed, Arundo donax.</title>
        <authorList>
            <person name="Barrero R.A."/>
            <person name="Guerrero F.D."/>
            <person name="Moolhuijzen P."/>
            <person name="Goolsby J.A."/>
            <person name="Tidwell J."/>
            <person name="Bellgard S.E."/>
            <person name="Bellgard M.I."/>
        </authorList>
    </citation>
    <scope>NUCLEOTIDE SEQUENCE</scope>
    <source>
        <tissue evidence="1">Shoot tissue taken approximately 20 cm above the soil surface</tissue>
    </source>
</reference>
<sequence>MTRETDSVCYEPEIKQLNAPKFIACQRAKPRTPVACCYPVQVVNLFPP</sequence>
<dbReference type="EMBL" id="GBRH01188951">
    <property type="protein sequence ID" value="JAE08945.1"/>
    <property type="molecule type" value="Transcribed_RNA"/>
</dbReference>
<accession>A0A0A9F7B1</accession>
<reference evidence="1" key="1">
    <citation type="submission" date="2014-09" db="EMBL/GenBank/DDBJ databases">
        <authorList>
            <person name="Magalhaes I.L.F."/>
            <person name="Oliveira U."/>
            <person name="Santos F.R."/>
            <person name="Vidigal T.H.D.A."/>
            <person name="Brescovit A.D."/>
            <person name="Santos A.J."/>
        </authorList>
    </citation>
    <scope>NUCLEOTIDE SEQUENCE</scope>
    <source>
        <tissue evidence="1">Shoot tissue taken approximately 20 cm above the soil surface</tissue>
    </source>
</reference>
<proteinExistence type="predicted"/>
<organism evidence="1">
    <name type="scientific">Arundo donax</name>
    <name type="common">Giant reed</name>
    <name type="synonym">Donax arundinaceus</name>
    <dbReference type="NCBI Taxonomy" id="35708"/>
    <lineage>
        <taxon>Eukaryota</taxon>
        <taxon>Viridiplantae</taxon>
        <taxon>Streptophyta</taxon>
        <taxon>Embryophyta</taxon>
        <taxon>Tracheophyta</taxon>
        <taxon>Spermatophyta</taxon>
        <taxon>Magnoliopsida</taxon>
        <taxon>Liliopsida</taxon>
        <taxon>Poales</taxon>
        <taxon>Poaceae</taxon>
        <taxon>PACMAD clade</taxon>
        <taxon>Arundinoideae</taxon>
        <taxon>Arundineae</taxon>
        <taxon>Arundo</taxon>
    </lineage>
</organism>
<evidence type="ECO:0000313" key="1">
    <source>
        <dbReference type="EMBL" id="JAE08945.1"/>
    </source>
</evidence>
<protein>
    <submittedName>
        <fullName evidence="1">Uncharacterized protein</fullName>
    </submittedName>
</protein>